<feature type="coiled-coil region" evidence="1">
    <location>
        <begin position="24"/>
        <end position="51"/>
    </location>
</feature>
<dbReference type="EMBL" id="GEVM01021589">
    <property type="protein sequence ID" value="JAU84349.1"/>
    <property type="molecule type" value="Transcribed_RNA"/>
</dbReference>
<organism evidence="2">
    <name type="scientific">Noccaea caerulescens</name>
    <name type="common">Alpine penny-cress</name>
    <name type="synonym">Thlaspi caerulescens</name>
    <dbReference type="NCBI Taxonomy" id="107243"/>
    <lineage>
        <taxon>Eukaryota</taxon>
        <taxon>Viridiplantae</taxon>
        <taxon>Streptophyta</taxon>
        <taxon>Embryophyta</taxon>
        <taxon>Tracheophyta</taxon>
        <taxon>Spermatophyta</taxon>
        <taxon>Magnoliopsida</taxon>
        <taxon>eudicotyledons</taxon>
        <taxon>Gunneridae</taxon>
        <taxon>Pentapetalae</taxon>
        <taxon>rosids</taxon>
        <taxon>malvids</taxon>
        <taxon>Brassicales</taxon>
        <taxon>Brassicaceae</taxon>
        <taxon>Coluteocarpeae</taxon>
        <taxon>Noccaea</taxon>
    </lineage>
</organism>
<name>A0A1J3IWL0_NOCCA</name>
<evidence type="ECO:0000256" key="1">
    <source>
        <dbReference type="SAM" id="Coils"/>
    </source>
</evidence>
<protein>
    <recommendedName>
        <fullName evidence="3">RRM domain-containing protein</fullName>
    </recommendedName>
</protein>
<accession>A0A1J3IWL0</accession>
<evidence type="ECO:0008006" key="3">
    <source>
        <dbReference type="Google" id="ProtNLM"/>
    </source>
</evidence>
<proteinExistence type="predicted"/>
<evidence type="ECO:0000313" key="2">
    <source>
        <dbReference type="EMBL" id="JAU84349.1"/>
    </source>
</evidence>
<keyword evidence="1" id="KW-0175">Coiled coil</keyword>
<gene>
    <name evidence="2" type="ORF">MP_TR26623_c0_g1_i1_g.77853</name>
</gene>
<reference evidence="2" key="1">
    <citation type="submission" date="2016-07" db="EMBL/GenBank/DDBJ databases">
        <title>De novo transcriptome assembly of four accessions of the metal hyperaccumulator plant Noccaea caerulescens.</title>
        <authorList>
            <person name="Blande D."/>
            <person name="Halimaa P."/>
            <person name="Tervahauta A.I."/>
            <person name="Aarts M.G."/>
            <person name="Karenlampi S.O."/>
        </authorList>
    </citation>
    <scope>NUCLEOTIDE SEQUENCE</scope>
</reference>
<dbReference type="AlphaFoldDB" id="A0A1J3IWL0"/>
<sequence>MESKKRRSNAPLENESKRRKVECEAEILRKLKKLEKSVESLKDEVKKVLTEDYRRPTRLIFKNLTAVRPTPVNLEEPDLSYLDPIVLPRLIIVRNLHSNTSVRNVQTFFKGFHIKVSNVKFKQSEKEGVKDCFVTLEPGKHTEAMALNGKFMRISRDSGSHVFMSSTMTPSVFTVFVRIGSKSGNYTHEDMRTAIKTHFKNDYCEVLNIFVPQKQSLIAYALLRAKDGGMLAKFCALRERTSLRKDEEGREDEGYRASVGRFEIFVRSATLKKKFFESDGLDVKSFLK</sequence>